<gene>
    <name evidence="1" type="ORF">F7725_001690</name>
</gene>
<dbReference type="AlphaFoldDB" id="A0A7J5Y187"/>
<dbReference type="Proteomes" id="UP000518266">
    <property type="component" value="Unassembled WGS sequence"/>
</dbReference>
<accession>A0A7J5Y187</accession>
<sequence>MPPSDWPLSNVTTPPAVESHLEVDDGEVVAVGPADDGVQVLELRGQEGSEGSLQAHSAGLLEAQEVGSTNPSHVASLRGIQGDDMKLRRKTQGSGCGIGGLGLLGVTEYLLSVWWGRTVRLCDLSVSGLGIWDHTVGGIGLHRWLWWGLNGSYDWTPMGVMARSVVLGLILGVGVHDYRGGLNLCHLSIAYSQIEVCFVDDVDEAALGLASGGSYHCFI</sequence>
<evidence type="ECO:0000313" key="2">
    <source>
        <dbReference type="Proteomes" id="UP000518266"/>
    </source>
</evidence>
<organism evidence="1 2">
    <name type="scientific">Dissostichus mawsoni</name>
    <name type="common">Antarctic cod</name>
    <dbReference type="NCBI Taxonomy" id="36200"/>
    <lineage>
        <taxon>Eukaryota</taxon>
        <taxon>Metazoa</taxon>
        <taxon>Chordata</taxon>
        <taxon>Craniata</taxon>
        <taxon>Vertebrata</taxon>
        <taxon>Euteleostomi</taxon>
        <taxon>Actinopterygii</taxon>
        <taxon>Neopterygii</taxon>
        <taxon>Teleostei</taxon>
        <taxon>Neoteleostei</taxon>
        <taxon>Acanthomorphata</taxon>
        <taxon>Eupercaria</taxon>
        <taxon>Perciformes</taxon>
        <taxon>Notothenioidei</taxon>
        <taxon>Nototheniidae</taxon>
        <taxon>Dissostichus</taxon>
    </lineage>
</organism>
<reference evidence="1 2" key="1">
    <citation type="submission" date="2020-03" db="EMBL/GenBank/DDBJ databases">
        <title>Dissostichus mawsoni Genome sequencing and assembly.</title>
        <authorList>
            <person name="Park H."/>
        </authorList>
    </citation>
    <scope>NUCLEOTIDE SEQUENCE [LARGE SCALE GENOMIC DNA]</scope>
    <source>
        <strain evidence="1">DM0001</strain>
        <tissue evidence="1">Muscle</tissue>
    </source>
</reference>
<dbReference type="EMBL" id="JAAKFY010000018">
    <property type="protein sequence ID" value="KAF3842841.1"/>
    <property type="molecule type" value="Genomic_DNA"/>
</dbReference>
<comment type="caution">
    <text evidence="1">The sequence shown here is derived from an EMBL/GenBank/DDBJ whole genome shotgun (WGS) entry which is preliminary data.</text>
</comment>
<proteinExistence type="predicted"/>
<protein>
    <submittedName>
        <fullName evidence="1">Uncharacterized protein</fullName>
    </submittedName>
</protein>
<name>A0A7J5Y187_DISMA</name>
<evidence type="ECO:0000313" key="1">
    <source>
        <dbReference type="EMBL" id="KAF3842841.1"/>
    </source>
</evidence>
<keyword evidence="2" id="KW-1185">Reference proteome</keyword>